<evidence type="ECO:0000313" key="2">
    <source>
        <dbReference type="EMBL" id="QNO53895.1"/>
    </source>
</evidence>
<protein>
    <recommendedName>
        <fullName evidence="1">AraC effector-binding domain-containing protein</fullName>
    </recommendedName>
</protein>
<reference evidence="2" key="1">
    <citation type="submission" date="2020-06" db="EMBL/GenBank/DDBJ databases">
        <title>Unique genomic features of the anaerobic methanotrophic archaea.</title>
        <authorList>
            <person name="Chadwick G.L."/>
            <person name="Skennerton C.T."/>
            <person name="Laso-Perez R."/>
            <person name="Leu A.O."/>
            <person name="Speth D.R."/>
            <person name="Yu H."/>
            <person name="Morgan-Lang C."/>
            <person name="Hatzenpichler R."/>
            <person name="Goudeau D."/>
            <person name="Malmstrom R."/>
            <person name="Brazelton W.J."/>
            <person name="Woyke T."/>
            <person name="Hallam S.J."/>
            <person name="Tyson G.W."/>
            <person name="Wegener G."/>
            <person name="Boetius A."/>
            <person name="Orphan V."/>
        </authorList>
    </citation>
    <scope>NUCLEOTIDE SEQUENCE</scope>
</reference>
<dbReference type="InterPro" id="IPR029441">
    <property type="entry name" value="Cass2"/>
</dbReference>
<dbReference type="SUPFAM" id="SSF55136">
    <property type="entry name" value="Probable bacterial effector-binding domain"/>
    <property type="match status" value="1"/>
</dbReference>
<dbReference type="InterPro" id="IPR010499">
    <property type="entry name" value="AraC_E-bd"/>
</dbReference>
<evidence type="ECO:0000259" key="1">
    <source>
        <dbReference type="SMART" id="SM00871"/>
    </source>
</evidence>
<dbReference type="InterPro" id="IPR011256">
    <property type="entry name" value="Reg_factor_effector_dom_sf"/>
</dbReference>
<name>A0A7G9Z0W1_9EURY</name>
<accession>A0A7G9Z0W1</accession>
<dbReference type="AlphaFoldDB" id="A0A7G9Z0W1"/>
<proteinExistence type="predicted"/>
<dbReference type="EMBL" id="MT631554">
    <property type="protein sequence ID" value="QNO53895.1"/>
    <property type="molecule type" value="Genomic_DNA"/>
</dbReference>
<dbReference type="Pfam" id="PF14526">
    <property type="entry name" value="Cass2"/>
    <property type="match status" value="1"/>
</dbReference>
<organism evidence="2">
    <name type="scientific">Candidatus Methanophagaceae archaeon ANME-1 ERB6</name>
    <dbReference type="NCBI Taxonomy" id="2759912"/>
    <lineage>
        <taxon>Archaea</taxon>
        <taxon>Methanobacteriati</taxon>
        <taxon>Methanobacteriota</taxon>
        <taxon>Stenosarchaea group</taxon>
        <taxon>Methanomicrobia</taxon>
        <taxon>Candidatus Methanophagales</taxon>
        <taxon>Candidatus Methanophagaceae</taxon>
    </lineage>
</organism>
<sequence>MSEEELAKPEKIEIVERDMPLKLIGCVYYGDPFHSKGEWSVENEIGLLWKRFMNLCEKHGDIIERHGANKNIAYEIHIQPKDYKETKKFYVYVGVEVTELAEMPLEMCGKVFPATMYAIFTFKGKDMFRGGEYIWQEWLPNSENYEEAYPYFIQAYDKMRFHGLDNEKSEIDYYIPIKRKKEV</sequence>
<dbReference type="SMART" id="SM00871">
    <property type="entry name" value="AraC_E_bind"/>
    <property type="match status" value="1"/>
</dbReference>
<gene>
    <name evidence="2" type="ORF">LBDBNMAG_00030</name>
</gene>
<feature type="domain" description="AraC effector-binding" evidence="1">
    <location>
        <begin position="10"/>
        <end position="178"/>
    </location>
</feature>
<dbReference type="Gene3D" id="3.20.80.10">
    <property type="entry name" value="Regulatory factor, effector binding domain"/>
    <property type="match status" value="1"/>
</dbReference>